<dbReference type="Gene3D" id="3.40.140.10">
    <property type="entry name" value="Cytidine Deaminase, domain 2"/>
    <property type="match status" value="1"/>
</dbReference>
<dbReference type="CDD" id="cd10540">
    <property type="entry name" value="SET_SpSet7-like"/>
    <property type="match status" value="1"/>
</dbReference>
<evidence type="ECO:0000259" key="5">
    <source>
        <dbReference type="PROSITE" id="PS51747"/>
    </source>
</evidence>
<accession>A0ABZ1CQJ7</accession>
<dbReference type="Proteomes" id="UP001329825">
    <property type="component" value="Chromosome 1"/>
</dbReference>
<comment type="similarity">
    <text evidence="2">Belongs to the cytidine and deoxycytidylate deaminase family. ADAT3 subfamily.</text>
</comment>
<feature type="region of interest" description="Disordered" evidence="3">
    <location>
        <begin position="1"/>
        <end position="93"/>
    </location>
</feature>
<name>A0ABZ1CQJ7_9TREE</name>
<feature type="domain" description="CMP/dCMP-type deaminase" evidence="5">
    <location>
        <begin position="564"/>
        <end position="709"/>
    </location>
</feature>
<feature type="compositionally biased region" description="Polar residues" evidence="3">
    <location>
        <begin position="340"/>
        <end position="349"/>
    </location>
</feature>
<proteinExistence type="inferred from homology"/>
<dbReference type="PROSITE" id="PS50280">
    <property type="entry name" value="SET"/>
    <property type="match status" value="1"/>
</dbReference>
<dbReference type="SUPFAM" id="SSF82199">
    <property type="entry name" value="SET domain"/>
    <property type="match status" value="1"/>
</dbReference>
<dbReference type="EMBL" id="CP141881">
    <property type="protein sequence ID" value="WRT64013.1"/>
    <property type="molecule type" value="Genomic_DNA"/>
</dbReference>
<reference evidence="6 7" key="1">
    <citation type="submission" date="2024-01" db="EMBL/GenBank/DDBJ databases">
        <title>Comparative genomics of Cryptococcus and Kwoniella reveals pathogenesis evolution and contrasting modes of karyotype evolution via chromosome fusion or intercentromeric recombination.</title>
        <authorList>
            <person name="Coelho M.A."/>
            <person name="David-Palma M."/>
            <person name="Shea T."/>
            <person name="Bowers K."/>
            <person name="McGinley-Smith S."/>
            <person name="Mohammad A.W."/>
            <person name="Gnirke A."/>
            <person name="Yurkov A.M."/>
            <person name="Nowrousian M."/>
            <person name="Sun S."/>
            <person name="Cuomo C.A."/>
            <person name="Heitman J."/>
        </authorList>
    </citation>
    <scope>NUCLEOTIDE SEQUENCE [LARGE SCALE GENOMIC DNA]</scope>
    <source>
        <strain evidence="6">CBS 11374</strain>
    </source>
</reference>
<feature type="compositionally biased region" description="Low complexity" evidence="3">
    <location>
        <begin position="318"/>
        <end position="339"/>
    </location>
</feature>
<feature type="domain" description="SET" evidence="4">
    <location>
        <begin position="92"/>
        <end position="201"/>
    </location>
</feature>
<keyword evidence="7" id="KW-1185">Reference proteome</keyword>
<evidence type="ECO:0000313" key="6">
    <source>
        <dbReference type="EMBL" id="WRT64013.1"/>
    </source>
</evidence>
<gene>
    <name evidence="6" type="ORF">IL334_000940</name>
</gene>
<dbReference type="InterPro" id="IPR002125">
    <property type="entry name" value="CMP_dCMP_dom"/>
</dbReference>
<keyword evidence="1" id="KW-0819">tRNA processing</keyword>
<feature type="region of interest" description="Disordered" evidence="3">
    <location>
        <begin position="314"/>
        <end position="361"/>
    </location>
</feature>
<evidence type="ECO:0000259" key="4">
    <source>
        <dbReference type="PROSITE" id="PS50280"/>
    </source>
</evidence>
<evidence type="ECO:0008006" key="8">
    <source>
        <dbReference type="Google" id="ProtNLM"/>
    </source>
</evidence>
<dbReference type="Pfam" id="PF00383">
    <property type="entry name" value="dCMP_cyt_deam_1"/>
    <property type="match status" value="1"/>
</dbReference>
<organism evidence="6 7">
    <name type="scientific">Kwoniella shivajii</name>
    <dbReference type="NCBI Taxonomy" id="564305"/>
    <lineage>
        <taxon>Eukaryota</taxon>
        <taxon>Fungi</taxon>
        <taxon>Dikarya</taxon>
        <taxon>Basidiomycota</taxon>
        <taxon>Agaricomycotina</taxon>
        <taxon>Tremellomycetes</taxon>
        <taxon>Tremellales</taxon>
        <taxon>Cryptococcaceae</taxon>
        <taxon>Kwoniella</taxon>
    </lineage>
</organism>
<dbReference type="GeneID" id="87953071"/>
<protein>
    <recommendedName>
        <fullName evidence="8">SET domain-containing protein</fullName>
    </recommendedName>
</protein>
<dbReference type="SUPFAM" id="SSF53927">
    <property type="entry name" value="Cytidine deaminase-like"/>
    <property type="match status" value="1"/>
</dbReference>
<dbReference type="PROSITE" id="PS51747">
    <property type="entry name" value="CYT_DCMP_DEAMINASES_2"/>
    <property type="match status" value="1"/>
</dbReference>
<evidence type="ECO:0000313" key="7">
    <source>
        <dbReference type="Proteomes" id="UP001329825"/>
    </source>
</evidence>
<sequence>MNAQYDSVESVSGQTTTTSRSNVEEQSIVHEASSKGDSLSFREMPITSLASTKAPNAQVPHIPSLSSFPSPPSCASDDNSTEEHSPHPMNPLGLYLLSHPSRGRGVFAPSTIPAGTLIEESPVLVISRKEWEEGKMNDTILGSYGFCWKDGGMGIGLGLASLFNHSSIPNVNFIRSSKTSTIKFITSKKVEKGEELCICYSADESKLWFTKSDIHTDITDDTRDKSQSFVMNSSSDSEDEGAFFTKIELDSEDLTDELELKQKKEREKRLWASRARDSNGQIQIKKKPYNNGKTHVYSPQPIHLSSSRIHDENALAGPSTISTPSSRTSTPSSSSISISNYPEPSTDVISSLPPPLHSTNIQNRHTKDKEAIAELVDDLDWDEQYWTSTRADGVGREEQFSEFERVKGPAEREVEEDQDGMMDIWILEFKDPKLTRTALDFSKDLTATDDRMRHLKRVCRRKEDDQEICRIVLSLVTEYDLTTLTSIMTSFSTTLSHLTPLIHTVPSSCARTSEQLKIKSHTWPVTLSALPVISSDSSDWPIGRKAWVTSGIKRVLSLGLEAKRKGEIPIATYCTSQPSNFWPKEEGFIPPTEGLRASSNDTRTSENHPLRHATLNCVASIAHLRTIKPFTDVPPTRNGADYLLTSLTLFITHEPCVMCSMALLHSRVREVFYVFPRKKGGGFDANPDKSTTGLGIHARRDLNHRFEAWRYTGEIDENTRKELEIQEDLQV</sequence>
<dbReference type="PANTHER" id="PTHR11079:SF156">
    <property type="entry name" value="INACTIVE TRNA-SPECIFIC ADENOSINE DEAMINASE-LIKE PROTEIN 3-RELATED"/>
    <property type="match status" value="1"/>
</dbReference>
<feature type="region of interest" description="Disordered" evidence="3">
    <location>
        <begin position="271"/>
        <end position="300"/>
    </location>
</feature>
<dbReference type="PANTHER" id="PTHR11079">
    <property type="entry name" value="CYTOSINE DEAMINASE FAMILY MEMBER"/>
    <property type="match status" value="1"/>
</dbReference>
<dbReference type="Gene3D" id="2.170.270.10">
    <property type="entry name" value="SET domain"/>
    <property type="match status" value="1"/>
</dbReference>
<evidence type="ECO:0000256" key="3">
    <source>
        <dbReference type="SAM" id="MobiDB-lite"/>
    </source>
</evidence>
<dbReference type="SMART" id="SM00317">
    <property type="entry name" value="SET"/>
    <property type="match status" value="1"/>
</dbReference>
<dbReference type="InterPro" id="IPR001214">
    <property type="entry name" value="SET_dom"/>
</dbReference>
<evidence type="ECO:0000256" key="1">
    <source>
        <dbReference type="ARBA" id="ARBA00022694"/>
    </source>
</evidence>
<dbReference type="Pfam" id="PF00856">
    <property type="entry name" value="SET"/>
    <property type="match status" value="1"/>
</dbReference>
<dbReference type="InterPro" id="IPR016193">
    <property type="entry name" value="Cytidine_deaminase-like"/>
</dbReference>
<dbReference type="RefSeq" id="XP_062788753.1">
    <property type="nucleotide sequence ID" value="XM_062932702.1"/>
</dbReference>
<dbReference type="InterPro" id="IPR046341">
    <property type="entry name" value="SET_dom_sf"/>
</dbReference>
<evidence type="ECO:0000256" key="2">
    <source>
        <dbReference type="ARBA" id="ARBA00038160"/>
    </source>
</evidence>
<feature type="compositionally biased region" description="Polar residues" evidence="3">
    <location>
        <begin position="1"/>
        <end position="25"/>
    </location>
</feature>
<dbReference type="CDD" id="cd01285">
    <property type="entry name" value="nucleoside_deaminase"/>
    <property type="match status" value="1"/>
</dbReference>